<dbReference type="InterPro" id="IPR036477">
    <property type="entry name" value="Formyl_transf_N_sf"/>
</dbReference>
<dbReference type="Proteomes" id="UP000054858">
    <property type="component" value="Unassembled WGS sequence"/>
</dbReference>
<dbReference type="GO" id="GO:0031177">
    <property type="term" value="F:phosphopantetheine binding"/>
    <property type="evidence" value="ECO:0007669"/>
    <property type="project" value="TreeGrafter"/>
</dbReference>
<protein>
    <submittedName>
        <fullName evidence="4">Peptide synthetase, non-ribosomal</fullName>
    </submittedName>
</protein>
<dbReference type="PANTHER" id="PTHR45527">
    <property type="entry name" value="NONRIBOSOMAL PEPTIDE SYNTHETASE"/>
    <property type="match status" value="1"/>
</dbReference>
<dbReference type="SUPFAM" id="SSF47336">
    <property type="entry name" value="ACP-like"/>
    <property type="match status" value="1"/>
</dbReference>
<dbReference type="InterPro" id="IPR002376">
    <property type="entry name" value="Formyl_transf_N"/>
</dbReference>
<dbReference type="PROSITE" id="PS00012">
    <property type="entry name" value="PHOSPHOPANTETHEINE"/>
    <property type="match status" value="1"/>
</dbReference>
<dbReference type="RefSeq" id="WP_025386083.1">
    <property type="nucleotide sequence ID" value="NZ_LCUA01000001.1"/>
</dbReference>
<dbReference type="SUPFAM" id="SSF53474">
    <property type="entry name" value="alpha/beta-Hydrolases"/>
    <property type="match status" value="1"/>
</dbReference>
<gene>
    <name evidence="4" type="ORF">Loak_2181</name>
</gene>
<accession>A0A0W0WXK9</accession>
<dbReference type="InterPro" id="IPR005793">
    <property type="entry name" value="Formyl_trans_C"/>
</dbReference>
<dbReference type="Gene3D" id="3.40.50.12780">
    <property type="entry name" value="N-terminal domain of ligase-like"/>
    <property type="match status" value="1"/>
</dbReference>
<dbReference type="Pfam" id="PF00550">
    <property type="entry name" value="PP-binding"/>
    <property type="match status" value="1"/>
</dbReference>
<dbReference type="SUPFAM" id="SSF56801">
    <property type="entry name" value="Acetyl-CoA synthetase-like"/>
    <property type="match status" value="1"/>
</dbReference>
<dbReference type="Gene3D" id="3.40.50.12230">
    <property type="match status" value="1"/>
</dbReference>
<sequence length="1406" mass="160827">MALTCCLIGEDSLLIQCGNLLLKRSHKIELVVSPVAAIQEWARDNRIYWVSKITELNTDLLPNMDYIFSVVNSCILPKEFIALADKGVINYHDSPLPKYAGLNSTTWAILNNEREHGVTWHVVDENIDAGDVVKQTTFAIHEQDTAFTLNLRCYEQAIQTFTALLGDLEQNTLTYSRQDLDKRSYFGRSRVLPNSGFIDWDNFTAEYIERMSRSLTVGHYHNNLGSLKIYINNDYFIIPHVDISSFTANEHVPGKVIAIVENAFHITTITQVIKINHFLSKEGKALTIEDMAEQYGITEGFQFMALPSSPRIEDFYSKALKNETYWLRQLKAITDHTTFSSIEIQKGEPFEALESAVYLDEMLSSIHGDTLKTILLSAILIYLYRLNDYENTTVSVLCTNYKELANQFGNLFSSFLPLHADWQAATSLEKMIQYTAENWEKAEKHAIFLTDVLTRYPELEGGVLNSRILINMTGELTNIELPENTVLYFQYDAMHQVIRIYHRLNDAYYPDKNREILLNMPGHISNILRHLLYKPHVLSHEFCFLTPREKHTLLSELAQGERRSLSDISITALFEKQVMLRPHHPAIVFGETTVSYSALLEQSEKVRASIHEIGLNSQSLIGIHVKRSVEMLAIILGILRADCVYVPLDTKYPLLKIDTIVQEANLEHLITSDRYLEELETHFKAKKAIKLYSMEAMLANRESTSVHVMPEACAQVEDKLAYIMFTSGTTGVPKGVAVSQRNVLNYCHWFIETTHFNATSIMDFSSSIAFDLSVPCTIAPLLAGGCIAICEEKEKTNPQWYLQHLKKHKITHTELTPGYMEMLLNYPETVKELVDLNVLLLGADVVHSPEVLQWLELCPNHQIVNEYGPTETTVSATSYFVHKEILGRELSVPIGRPAFNSTCYILDKFKNPCPLGMKGELYIGGEQVTCGYFGKPELTREKFVVVSFHHKEERCYRTGDLVGWLPDGNLQFYGRNDHQVKIQGYRIELAGIESVLLKIPSVHQAVVVVEKGHFKEKYLRAYLVADDKTLNMSDVKAFLSTYLPAYMIPKEYCMTNSIPLKENEKIDFEALAKQPCHFLTFDHDVAEELNEFEQKMMRIWQHAFNNTNIAVHDDFFDIGGDSLLALQIVTELKNDYHMDIPLYYLFEYPTIAKFASKIAELIEKVEAMQVKGKEKQPSSLIKLASGNYDIPLFFVHPVGGSVFWYKQLAKYLDGKYTIYGIQDISIDGHDLRFETLQAMASHYLQEIARVYSGERYCLAGASFGATVAFEMAHQLVKSHKRIEFLGLLDGWAEYPQRLMEQNTMDLLSQREDSVRLMAKHTQHLQQLEDYRKSLLLNYQLPVLEADVVLFKATEMWIPFAQMDDPYNRWQPFVQGRITVYKIPGNHETMFFDANAHVLAQSLDMAF</sequence>
<dbReference type="Pfam" id="PF00975">
    <property type="entry name" value="Thioesterase"/>
    <property type="match status" value="1"/>
</dbReference>
<keyword evidence="2" id="KW-0597">Phosphoprotein</keyword>
<keyword evidence="1" id="KW-0596">Phosphopantetheine</keyword>
<dbReference type="Pfam" id="PF00551">
    <property type="entry name" value="Formyl_trans_N"/>
    <property type="match status" value="1"/>
</dbReference>
<feature type="domain" description="Carrier" evidence="3">
    <location>
        <begin position="1087"/>
        <end position="1162"/>
    </location>
</feature>
<name>A0A0W0WXK9_9GAMM</name>
<dbReference type="InterPro" id="IPR011034">
    <property type="entry name" value="Formyl_transferase-like_C_sf"/>
</dbReference>
<dbReference type="EMBL" id="LNYP01000031">
    <property type="protein sequence ID" value="KTD37045.1"/>
    <property type="molecule type" value="Genomic_DNA"/>
</dbReference>
<evidence type="ECO:0000256" key="1">
    <source>
        <dbReference type="ARBA" id="ARBA00022450"/>
    </source>
</evidence>
<evidence type="ECO:0000259" key="3">
    <source>
        <dbReference type="PROSITE" id="PS50075"/>
    </source>
</evidence>
<dbReference type="Gene3D" id="1.10.1200.10">
    <property type="entry name" value="ACP-like"/>
    <property type="match status" value="1"/>
</dbReference>
<dbReference type="PROSITE" id="PS50075">
    <property type="entry name" value="CARRIER"/>
    <property type="match status" value="1"/>
</dbReference>
<dbReference type="GO" id="GO:0003824">
    <property type="term" value="F:catalytic activity"/>
    <property type="evidence" value="ECO:0007669"/>
    <property type="project" value="InterPro"/>
</dbReference>
<dbReference type="Gene3D" id="3.40.50.1820">
    <property type="entry name" value="alpha/beta hydrolase"/>
    <property type="match status" value="1"/>
</dbReference>
<dbReference type="InterPro" id="IPR042099">
    <property type="entry name" value="ANL_N_sf"/>
</dbReference>
<dbReference type="InterPro" id="IPR020845">
    <property type="entry name" value="AMP-binding_CS"/>
</dbReference>
<dbReference type="SUPFAM" id="SSF52777">
    <property type="entry name" value="CoA-dependent acyltransferases"/>
    <property type="match status" value="1"/>
</dbReference>
<dbReference type="Pfam" id="PF13193">
    <property type="entry name" value="AMP-binding_C"/>
    <property type="match status" value="1"/>
</dbReference>
<dbReference type="GO" id="GO:0044550">
    <property type="term" value="P:secondary metabolite biosynthetic process"/>
    <property type="evidence" value="ECO:0007669"/>
    <property type="project" value="TreeGrafter"/>
</dbReference>
<dbReference type="GO" id="GO:0005737">
    <property type="term" value="C:cytoplasm"/>
    <property type="evidence" value="ECO:0007669"/>
    <property type="project" value="TreeGrafter"/>
</dbReference>
<dbReference type="InterPro" id="IPR010071">
    <property type="entry name" value="AA_adenyl_dom"/>
</dbReference>
<dbReference type="InterPro" id="IPR045851">
    <property type="entry name" value="AMP-bd_C_sf"/>
</dbReference>
<dbReference type="InterPro" id="IPR009081">
    <property type="entry name" value="PP-bd_ACP"/>
</dbReference>
<dbReference type="InterPro" id="IPR001031">
    <property type="entry name" value="Thioesterase"/>
</dbReference>
<dbReference type="PROSITE" id="PS00455">
    <property type="entry name" value="AMP_BINDING"/>
    <property type="match status" value="1"/>
</dbReference>
<dbReference type="InterPro" id="IPR000873">
    <property type="entry name" value="AMP-dep_synth/lig_dom"/>
</dbReference>
<comment type="caution">
    <text evidence="4">The sequence shown here is derived from an EMBL/GenBank/DDBJ whole genome shotgun (WGS) entry which is preliminary data.</text>
</comment>
<reference evidence="4 5" key="1">
    <citation type="submission" date="2015-11" db="EMBL/GenBank/DDBJ databases">
        <title>Genomic analysis of 38 Legionella species identifies large and diverse effector repertoires.</title>
        <authorList>
            <person name="Burstein D."/>
            <person name="Amaro F."/>
            <person name="Zusman T."/>
            <person name="Lifshitz Z."/>
            <person name="Cohen O."/>
            <person name="Gilbert J.A."/>
            <person name="Pupko T."/>
            <person name="Shuman H.A."/>
            <person name="Segal G."/>
        </authorList>
    </citation>
    <scope>NUCLEOTIDE SEQUENCE [LARGE SCALE GENOMIC DNA]</scope>
    <source>
        <strain evidence="4 5">Oak Ridge-10</strain>
    </source>
</reference>
<dbReference type="GO" id="GO:0043041">
    <property type="term" value="P:amino acid activation for nonribosomal peptide biosynthetic process"/>
    <property type="evidence" value="ECO:0007669"/>
    <property type="project" value="TreeGrafter"/>
</dbReference>
<dbReference type="SUPFAM" id="SSF50486">
    <property type="entry name" value="FMT C-terminal domain-like"/>
    <property type="match status" value="1"/>
</dbReference>
<evidence type="ECO:0000313" key="4">
    <source>
        <dbReference type="EMBL" id="KTD37045.1"/>
    </source>
</evidence>
<dbReference type="InterPro" id="IPR025110">
    <property type="entry name" value="AMP-bd_C"/>
</dbReference>
<proteinExistence type="predicted"/>
<dbReference type="NCBIfam" id="TIGR01733">
    <property type="entry name" value="AA-adenyl-dom"/>
    <property type="match status" value="1"/>
</dbReference>
<dbReference type="PATRIC" id="fig|29423.5.peg.2288"/>
<dbReference type="Gene3D" id="3.30.559.30">
    <property type="entry name" value="Nonribosomal peptide synthetase, condensation domain"/>
    <property type="match status" value="1"/>
</dbReference>
<dbReference type="PANTHER" id="PTHR45527:SF1">
    <property type="entry name" value="FATTY ACID SYNTHASE"/>
    <property type="match status" value="1"/>
</dbReference>
<dbReference type="InterPro" id="IPR036736">
    <property type="entry name" value="ACP-like_sf"/>
</dbReference>
<organism evidence="4 5">
    <name type="scientific">Legionella oakridgensis</name>
    <dbReference type="NCBI Taxonomy" id="29423"/>
    <lineage>
        <taxon>Bacteria</taxon>
        <taxon>Pseudomonadati</taxon>
        <taxon>Pseudomonadota</taxon>
        <taxon>Gammaproteobacteria</taxon>
        <taxon>Legionellales</taxon>
        <taxon>Legionellaceae</taxon>
        <taxon>Legionella</taxon>
    </lineage>
</organism>
<dbReference type="Pfam" id="PF02911">
    <property type="entry name" value="Formyl_trans_C"/>
    <property type="match status" value="1"/>
</dbReference>
<evidence type="ECO:0000256" key="2">
    <source>
        <dbReference type="ARBA" id="ARBA00022553"/>
    </source>
</evidence>
<dbReference type="SUPFAM" id="SSF53328">
    <property type="entry name" value="Formyltransferase"/>
    <property type="match status" value="1"/>
</dbReference>
<evidence type="ECO:0000313" key="5">
    <source>
        <dbReference type="Proteomes" id="UP000054858"/>
    </source>
</evidence>
<dbReference type="InterPro" id="IPR029058">
    <property type="entry name" value="AB_hydrolase_fold"/>
</dbReference>
<dbReference type="Gene3D" id="3.30.300.30">
    <property type="match status" value="1"/>
</dbReference>
<dbReference type="InterPro" id="IPR006162">
    <property type="entry name" value="Ppantetheine_attach_site"/>
</dbReference>
<dbReference type="Pfam" id="PF00501">
    <property type="entry name" value="AMP-binding"/>
    <property type="match status" value="1"/>
</dbReference>
<dbReference type="CDD" id="cd05930">
    <property type="entry name" value="A_NRPS"/>
    <property type="match status" value="1"/>
</dbReference>